<dbReference type="EMBL" id="CP013652">
    <property type="protein sequence ID" value="ALS25260.1"/>
    <property type="molecule type" value="Genomic_DNA"/>
</dbReference>
<dbReference type="Pfam" id="PF12698">
    <property type="entry name" value="ABC2_membrane_3"/>
    <property type="match status" value="1"/>
</dbReference>
<evidence type="ECO:0000256" key="1">
    <source>
        <dbReference type="ARBA" id="ARBA00004141"/>
    </source>
</evidence>
<evidence type="ECO:0000256" key="4">
    <source>
        <dbReference type="ARBA" id="ARBA00023136"/>
    </source>
</evidence>
<reference evidence="6" key="1">
    <citation type="submission" date="2015-12" db="EMBL/GenBank/DDBJ databases">
        <title>Complete genome sequences of two moderately thermophilic Paenibacillus species.</title>
        <authorList>
            <person name="Butler R.III."/>
            <person name="Wang J."/>
            <person name="Stark B.C."/>
            <person name="Pombert J.-F."/>
        </authorList>
    </citation>
    <scope>NUCLEOTIDE SEQUENCE [LARGE SCALE GENOMIC DNA]</scope>
    <source>
        <strain evidence="6">32O-Y</strain>
    </source>
</reference>
<evidence type="ECO:0000313" key="5">
    <source>
        <dbReference type="EMBL" id="ALS25260.1"/>
    </source>
</evidence>
<gene>
    <name evidence="5" type="ORF">IJ22_49980</name>
</gene>
<dbReference type="RefSeq" id="WP_418007066.1">
    <property type="nucleotide sequence ID" value="NZ_CP013652.1"/>
</dbReference>
<keyword evidence="3" id="KW-1133">Transmembrane helix</keyword>
<keyword evidence="4" id="KW-0472">Membrane</keyword>
<name>A0A0U2UQE7_9BACL</name>
<proteinExistence type="predicted"/>
<keyword evidence="2" id="KW-0812">Transmembrane</keyword>
<dbReference type="STRING" id="162209.IJ22_49980"/>
<dbReference type="KEGG" id="pnp:IJ22_49980"/>
<evidence type="ECO:0000256" key="3">
    <source>
        <dbReference type="ARBA" id="ARBA00022989"/>
    </source>
</evidence>
<dbReference type="InterPro" id="IPR013525">
    <property type="entry name" value="ABC2_TM"/>
</dbReference>
<dbReference type="Proteomes" id="UP000061660">
    <property type="component" value="Chromosome"/>
</dbReference>
<evidence type="ECO:0000256" key="2">
    <source>
        <dbReference type="ARBA" id="ARBA00022692"/>
    </source>
</evidence>
<dbReference type="PATRIC" id="fig|162209.4.peg.5282"/>
<protein>
    <submittedName>
        <fullName evidence="5">Membrane protein</fullName>
    </submittedName>
</protein>
<comment type="subcellular location">
    <subcellularLocation>
        <location evidence="1">Membrane</location>
        <topology evidence="1">Multi-pass membrane protein</topology>
    </subcellularLocation>
</comment>
<evidence type="ECO:0000313" key="6">
    <source>
        <dbReference type="Proteomes" id="UP000061660"/>
    </source>
</evidence>
<reference evidence="5 6" key="2">
    <citation type="journal article" date="2016" name="Genome Announc.">
        <title>Complete Genome Sequences of Two Interactive Moderate Thermophiles, Paenibacillus napthalenovorans 32O-Y and Paenibacillus sp. 32O-W.</title>
        <authorList>
            <person name="Butler R.R.III."/>
            <person name="Wang J."/>
            <person name="Stark B.C."/>
            <person name="Pombert J.F."/>
        </authorList>
    </citation>
    <scope>NUCLEOTIDE SEQUENCE [LARGE SCALE GENOMIC DNA]</scope>
    <source>
        <strain evidence="5 6">32O-Y</strain>
    </source>
</reference>
<dbReference type="GO" id="GO:0140359">
    <property type="term" value="F:ABC-type transporter activity"/>
    <property type="evidence" value="ECO:0007669"/>
    <property type="project" value="InterPro"/>
</dbReference>
<accession>A0A0U2UQE7</accession>
<sequence length="299" mass="33581">MMDRMSWRSKLINPVLDKEFRLRMRTFRSPLALMFYLLTIGLIALGFIYLNIGGFRGGPVGFNPNQSREMFYVLSVAQLVLIAFMTPGLTAGVVSGEREKQTLSILLTTQQSSATIILSKLVSSLSFMLLVILATLPVYSIVFLFGGISPKQLVLVFLFYVFTMFVLGAFGVMFSTLVKRTMVSVIVTYGFTMFIFGATGLLFLFLQGLMRQIYQSSTATYSWIGYVLGLNPVAALLSLFEPDISREAFRTWNNNSSVMNQAPPIELWQEFVAVYAVLAVAAVLISIRYIRPVLKKRRK</sequence>
<dbReference type="PANTHER" id="PTHR43471">
    <property type="entry name" value="ABC TRANSPORTER PERMEASE"/>
    <property type="match status" value="1"/>
</dbReference>
<dbReference type="GO" id="GO:0016020">
    <property type="term" value="C:membrane"/>
    <property type="evidence" value="ECO:0007669"/>
    <property type="project" value="UniProtKB-SubCell"/>
</dbReference>
<organism evidence="5 6">
    <name type="scientific">Paenibacillus naphthalenovorans</name>
    <dbReference type="NCBI Taxonomy" id="162209"/>
    <lineage>
        <taxon>Bacteria</taxon>
        <taxon>Bacillati</taxon>
        <taxon>Bacillota</taxon>
        <taxon>Bacilli</taxon>
        <taxon>Bacillales</taxon>
        <taxon>Paenibacillaceae</taxon>
        <taxon>Paenibacillus</taxon>
    </lineage>
</organism>
<keyword evidence="6" id="KW-1185">Reference proteome</keyword>
<dbReference type="AlphaFoldDB" id="A0A0U2UQE7"/>